<dbReference type="AlphaFoldDB" id="A0A8J3II88"/>
<reference evidence="2" key="1">
    <citation type="submission" date="2020-10" db="EMBL/GenBank/DDBJ databases">
        <title>Taxonomic study of unclassified bacteria belonging to the class Ktedonobacteria.</title>
        <authorList>
            <person name="Yabe S."/>
            <person name="Wang C.M."/>
            <person name="Zheng Y."/>
            <person name="Sakai Y."/>
            <person name="Cavaletti L."/>
            <person name="Monciardini P."/>
            <person name="Donadio S."/>
        </authorList>
    </citation>
    <scope>NUCLEOTIDE SEQUENCE</scope>
    <source>
        <strain evidence="2">ID150040</strain>
    </source>
</reference>
<dbReference type="PANTHER" id="PTHR30006">
    <property type="entry name" value="THIAMINE-BINDING PERIPLASMIC PROTEIN-RELATED"/>
    <property type="match status" value="1"/>
</dbReference>
<dbReference type="GO" id="GO:0015888">
    <property type="term" value="P:thiamine transport"/>
    <property type="evidence" value="ECO:0007669"/>
    <property type="project" value="TreeGrafter"/>
</dbReference>
<dbReference type="Proteomes" id="UP000597444">
    <property type="component" value="Unassembled WGS sequence"/>
</dbReference>
<dbReference type="GO" id="GO:0030288">
    <property type="term" value="C:outer membrane-bounded periplasmic space"/>
    <property type="evidence" value="ECO:0007669"/>
    <property type="project" value="TreeGrafter"/>
</dbReference>
<dbReference type="PANTHER" id="PTHR30006:SF2">
    <property type="entry name" value="ABC TRANSPORTER SUBSTRATE-BINDING PROTEIN"/>
    <property type="match status" value="1"/>
</dbReference>
<comment type="caution">
    <text evidence="2">The sequence shown here is derived from an EMBL/GenBank/DDBJ whole genome shotgun (WGS) entry which is preliminary data.</text>
</comment>
<dbReference type="GO" id="GO:0030976">
    <property type="term" value="F:thiamine pyrophosphate binding"/>
    <property type="evidence" value="ECO:0007669"/>
    <property type="project" value="TreeGrafter"/>
</dbReference>
<evidence type="ECO:0000313" key="2">
    <source>
        <dbReference type="EMBL" id="GHO91849.1"/>
    </source>
</evidence>
<sequence>MDRNQELFHFLSSSQTRRSRRHFMQQAGALGVSSFALASLLEACGGQASTTAASATPAANLTGPIDMQTLITNAKKEGKLEAIGFPPEWANYKEILGSYTTKYVTVDYKAEAEYSSAQELEAFKKSQLHPHGDVGDVGFKFGPLAVTQGLITPYKHATWDDIPAELKDPDGNWCTEYWGTQAFVVNTDIVKNPPTSFKELLSGNYKNMVGIDGDPRQANDAFIAVYSAALATSGSLDDIQPGIDFFAQLKKKSNFTPARSSVANITKGEVAIAVMWDYLGLGFRDQLQGKPNLKVLIPTDGSIAGPYVSIVNKTAPHPYAARLWIEHIFSDEGQLDYLKGYAHPARYQKLVAAGKVPAELSAKLPAAEQYANVKFVTDTKKLDAAADVLNKNWQSQVLGQ</sequence>
<evidence type="ECO:0000256" key="1">
    <source>
        <dbReference type="ARBA" id="ARBA00022729"/>
    </source>
</evidence>
<dbReference type="EMBL" id="BNJK01000001">
    <property type="protein sequence ID" value="GHO91849.1"/>
    <property type="molecule type" value="Genomic_DNA"/>
</dbReference>
<keyword evidence="3" id="KW-1185">Reference proteome</keyword>
<dbReference type="Pfam" id="PF13343">
    <property type="entry name" value="SBP_bac_6"/>
    <property type="match status" value="1"/>
</dbReference>
<proteinExistence type="predicted"/>
<accession>A0A8J3II88</accession>
<dbReference type="Gene3D" id="3.40.190.10">
    <property type="entry name" value="Periplasmic binding protein-like II"/>
    <property type="match status" value="2"/>
</dbReference>
<dbReference type="GO" id="GO:0030975">
    <property type="term" value="F:thiamine binding"/>
    <property type="evidence" value="ECO:0007669"/>
    <property type="project" value="TreeGrafter"/>
</dbReference>
<keyword evidence="1" id="KW-0732">Signal</keyword>
<dbReference type="SUPFAM" id="SSF53850">
    <property type="entry name" value="Periplasmic binding protein-like II"/>
    <property type="match status" value="1"/>
</dbReference>
<name>A0A8J3II88_9CHLR</name>
<gene>
    <name evidence="2" type="ORF">KSF_018970</name>
</gene>
<organism evidence="2 3">
    <name type="scientific">Reticulibacter mediterranei</name>
    <dbReference type="NCBI Taxonomy" id="2778369"/>
    <lineage>
        <taxon>Bacteria</taxon>
        <taxon>Bacillati</taxon>
        <taxon>Chloroflexota</taxon>
        <taxon>Ktedonobacteria</taxon>
        <taxon>Ktedonobacterales</taxon>
        <taxon>Reticulibacteraceae</taxon>
        <taxon>Reticulibacter</taxon>
    </lineage>
</organism>
<dbReference type="RefSeq" id="WP_220202719.1">
    <property type="nucleotide sequence ID" value="NZ_BNJK01000001.1"/>
</dbReference>
<protein>
    <submittedName>
        <fullName evidence="2">Iron ABC transporter substrate-binding protein</fullName>
    </submittedName>
</protein>
<evidence type="ECO:0000313" key="3">
    <source>
        <dbReference type="Proteomes" id="UP000597444"/>
    </source>
</evidence>